<dbReference type="PANTHER" id="PTHR46825">
    <property type="entry name" value="D-ALANYL-D-ALANINE-CARBOXYPEPTIDASE/ENDOPEPTIDASE AMPH"/>
    <property type="match status" value="1"/>
</dbReference>
<dbReference type="Pfam" id="PF00144">
    <property type="entry name" value="Beta-lactamase"/>
    <property type="match status" value="1"/>
</dbReference>
<evidence type="ECO:0000313" key="2">
    <source>
        <dbReference type="EMBL" id="QOZ69308.1"/>
    </source>
</evidence>
<sequence length="407" mass="43182">MSRSVVCPRNAKSTVLRIIHRALLAMIGSLVVLPTSRAQDNAALASDSDFEQRILRVVNGLRPATSGRPMTLVDRMNELHVPGVSIAIIHAGAIRARGFGHASIGGPPVLPETLFQAASISKPVTAVAALALAQAGKLNLDGDVNLSLKNWKLPANSFSAQSMVTLRRLLNHSAGVTVRRFPGYAADTPIPSLRNILNGEPPANTAPIVVHHEPGAQFEYSSGGYTIVQQMLIDVSGKPFQNLLEEVVLKPLGMTHSSFLQPLPKNDAQIAATPYQATGAPVPGGPHTYPELAAAGLWTTPTDLAHFALGVLDAWTGRDTSLLSQATALQMLTPGFGDYGLGFVVRGRSPHQRFLHEGDNAGFLSSMILFENGDGAVVMTNGANGGQLASEIMHSIALEYDWPDGRP</sequence>
<keyword evidence="2" id="KW-0378">Hydrolase</keyword>
<accession>A0AAE7THW4</accession>
<dbReference type="Gene3D" id="3.40.710.10">
    <property type="entry name" value="DD-peptidase/beta-lactamase superfamily"/>
    <property type="match status" value="1"/>
</dbReference>
<feature type="domain" description="Beta-lactamase-related" evidence="1">
    <location>
        <begin position="74"/>
        <end position="388"/>
    </location>
</feature>
<protein>
    <submittedName>
        <fullName evidence="2">Serine hydrolase</fullName>
    </submittedName>
</protein>
<proteinExistence type="predicted"/>
<evidence type="ECO:0000313" key="3">
    <source>
        <dbReference type="Proteomes" id="UP000594015"/>
    </source>
</evidence>
<dbReference type="EMBL" id="CP030050">
    <property type="protein sequence ID" value="QOZ69308.1"/>
    <property type="molecule type" value="Genomic_DNA"/>
</dbReference>
<reference evidence="2 3" key="1">
    <citation type="submission" date="2018-06" db="EMBL/GenBank/DDBJ databases">
        <title>Comparative genomics of Bradyrhizobium nodulating Arachidis hypogaea.</title>
        <authorList>
            <person name="Li Y."/>
        </authorList>
    </citation>
    <scope>NUCLEOTIDE SEQUENCE [LARGE SCALE GENOMIC DNA]</scope>
    <source>
        <strain evidence="2 3">CCBAU 051107</strain>
    </source>
</reference>
<dbReference type="Proteomes" id="UP000594015">
    <property type="component" value="Chromosome"/>
</dbReference>
<dbReference type="InterPro" id="IPR001466">
    <property type="entry name" value="Beta-lactam-related"/>
</dbReference>
<name>A0AAE7THW4_9BRAD</name>
<dbReference type="AlphaFoldDB" id="A0AAE7THW4"/>
<gene>
    <name evidence="2" type="ORF">WN72_25565</name>
</gene>
<dbReference type="KEGG" id="barh:WN72_25565"/>
<dbReference type="SUPFAM" id="SSF56601">
    <property type="entry name" value="beta-lactamase/transpeptidase-like"/>
    <property type="match status" value="1"/>
</dbReference>
<organism evidence="2 3">
    <name type="scientific">Bradyrhizobium arachidis</name>
    <dbReference type="NCBI Taxonomy" id="858423"/>
    <lineage>
        <taxon>Bacteria</taxon>
        <taxon>Pseudomonadati</taxon>
        <taxon>Pseudomonadota</taxon>
        <taxon>Alphaproteobacteria</taxon>
        <taxon>Hyphomicrobiales</taxon>
        <taxon>Nitrobacteraceae</taxon>
        <taxon>Bradyrhizobium</taxon>
    </lineage>
</organism>
<evidence type="ECO:0000259" key="1">
    <source>
        <dbReference type="Pfam" id="PF00144"/>
    </source>
</evidence>
<dbReference type="InterPro" id="IPR050491">
    <property type="entry name" value="AmpC-like"/>
</dbReference>
<dbReference type="GO" id="GO:0016787">
    <property type="term" value="F:hydrolase activity"/>
    <property type="evidence" value="ECO:0007669"/>
    <property type="project" value="UniProtKB-KW"/>
</dbReference>
<dbReference type="PANTHER" id="PTHR46825:SF12">
    <property type="entry name" value="PENICILLIN-BINDING PROTEIN 4"/>
    <property type="match status" value="1"/>
</dbReference>
<dbReference type="InterPro" id="IPR012338">
    <property type="entry name" value="Beta-lactam/transpept-like"/>
</dbReference>